<feature type="transmembrane region" description="Helical" evidence="2">
    <location>
        <begin position="180"/>
        <end position="203"/>
    </location>
</feature>
<comment type="subcellular location">
    <subcellularLocation>
        <location evidence="1">Membrane</location>
        <topology evidence="1">Multi-pass membrane protein</topology>
    </subcellularLocation>
</comment>
<dbReference type="PANTHER" id="PTHR11360">
    <property type="entry name" value="MONOCARBOXYLATE TRANSPORTER"/>
    <property type="match status" value="1"/>
</dbReference>
<accession>A0A3M6V3S1</accession>
<feature type="transmembrane region" description="Helical" evidence="2">
    <location>
        <begin position="53"/>
        <end position="82"/>
    </location>
</feature>
<keyword evidence="2" id="KW-0472">Membrane</keyword>
<dbReference type="GO" id="GO:0016020">
    <property type="term" value="C:membrane"/>
    <property type="evidence" value="ECO:0007669"/>
    <property type="project" value="UniProtKB-SubCell"/>
</dbReference>
<dbReference type="PROSITE" id="PS50850">
    <property type="entry name" value="MFS"/>
    <property type="match status" value="1"/>
</dbReference>
<feature type="transmembrane region" description="Helical" evidence="2">
    <location>
        <begin position="307"/>
        <end position="328"/>
    </location>
</feature>
<feature type="transmembrane region" description="Helical" evidence="2">
    <location>
        <begin position="144"/>
        <end position="168"/>
    </location>
</feature>
<feature type="transmembrane region" description="Helical" evidence="2">
    <location>
        <begin position="368"/>
        <end position="387"/>
    </location>
</feature>
<dbReference type="InterPro" id="IPR050327">
    <property type="entry name" value="Proton-linked_MCT"/>
</dbReference>
<sequence length="478" mass="51989">MPPRNLDVTRSQSSMNIENLTSIPVGGSITLINYSHTQLPTECNTSSAKDRGWAWVVCGGSFFVMFMVYGIHTSFGVLLVVLLDHFNANKASTAWIGSISVNLLFLFSPVTSSLAGRYGVRIVTIAGGLVMSVGLFLSSYAPSLLFLYISYGLLLGIGTSLCATMALIVSADYFDKHLSLATGIVASGSSFGTVVFPPTLQLIVQRYGWESSFRIMGLGGIMMAITGLVYRSVNRQNHVPLGAERNQCFDMSVLNNRGFVLWTVRHSEDLGIPLSQGSWLISYLGISSALGRLLFGRISDACSFKNIHIYRLCMFLSGLASVLCPLASSYWALVVYVVVLGILDGSYIGLMSIVTLDIVGVHKIAPAWGILFFCQSFTYLLGPPTAGFMYDHLKTFKPVFYLAAGPMIFGAFLLLFATLCKSNQTSLGRQDVTSLVSSPKHYNGLHSSYRRCSCPPKILLTAPGDRESLIVVERLTVI</sequence>
<organism evidence="4 5">
    <name type="scientific">Pocillopora damicornis</name>
    <name type="common">Cauliflower coral</name>
    <name type="synonym">Millepora damicornis</name>
    <dbReference type="NCBI Taxonomy" id="46731"/>
    <lineage>
        <taxon>Eukaryota</taxon>
        <taxon>Metazoa</taxon>
        <taxon>Cnidaria</taxon>
        <taxon>Anthozoa</taxon>
        <taxon>Hexacorallia</taxon>
        <taxon>Scleractinia</taxon>
        <taxon>Astrocoeniina</taxon>
        <taxon>Pocilloporidae</taxon>
        <taxon>Pocillopora</taxon>
    </lineage>
</organism>
<evidence type="ECO:0000256" key="2">
    <source>
        <dbReference type="SAM" id="Phobius"/>
    </source>
</evidence>
<dbReference type="OrthoDB" id="2213137at2759"/>
<evidence type="ECO:0000313" key="5">
    <source>
        <dbReference type="Proteomes" id="UP000275408"/>
    </source>
</evidence>
<evidence type="ECO:0000259" key="3">
    <source>
        <dbReference type="PROSITE" id="PS50850"/>
    </source>
</evidence>
<proteinExistence type="predicted"/>
<dbReference type="Proteomes" id="UP000275408">
    <property type="component" value="Unassembled WGS sequence"/>
</dbReference>
<keyword evidence="5" id="KW-1185">Reference proteome</keyword>
<feature type="transmembrane region" description="Helical" evidence="2">
    <location>
        <begin position="94"/>
        <end position="112"/>
    </location>
</feature>
<comment type="caution">
    <text evidence="4">The sequence shown here is derived from an EMBL/GenBank/DDBJ whole genome shotgun (WGS) entry which is preliminary data.</text>
</comment>
<gene>
    <name evidence="4" type="ORF">pdam_00001402</name>
</gene>
<name>A0A3M6V3S1_POCDA</name>
<dbReference type="AlphaFoldDB" id="A0A3M6V3S1"/>
<keyword evidence="2" id="KW-1133">Transmembrane helix</keyword>
<dbReference type="PANTHER" id="PTHR11360:SF284">
    <property type="entry name" value="EG:103B4.3 PROTEIN-RELATED"/>
    <property type="match status" value="1"/>
</dbReference>
<dbReference type="InterPro" id="IPR011701">
    <property type="entry name" value="MFS"/>
</dbReference>
<feature type="transmembrane region" description="Helical" evidence="2">
    <location>
        <begin position="399"/>
        <end position="420"/>
    </location>
</feature>
<dbReference type="Pfam" id="PF07690">
    <property type="entry name" value="MFS_1"/>
    <property type="match status" value="2"/>
</dbReference>
<dbReference type="InterPro" id="IPR036259">
    <property type="entry name" value="MFS_trans_sf"/>
</dbReference>
<reference evidence="4 5" key="1">
    <citation type="journal article" date="2018" name="Sci. Rep.">
        <title>Comparative analysis of the Pocillopora damicornis genome highlights role of immune system in coral evolution.</title>
        <authorList>
            <person name="Cunning R."/>
            <person name="Bay R.A."/>
            <person name="Gillette P."/>
            <person name="Baker A.C."/>
            <person name="Traylor-Knowles N."/>
        </authorList>
    </citation>
    <scope>NUCLEOTIDE SEQUENCE [LARGE SCALE GENOMIC DNA]</scope>
    <source>
        <strain evidence="4">RSMAS</strain>
        <tissue evidence="4">Whole animal</tissue>
    </source>
</reference>
<feature type="domain" description="Major facilitator superfamily (MFS) profile" evidence="3">
    <location>
        <begin position="212"/>
        <end position="478"/>
    </location>
</feature>
<feature type="transmembrane region" description="Helical" evidence="2">
    <location>
        <begin position="215"/>
        <end position="233"/>
    </location>
</feature>
<dbReference type="EMBL" id="RCHS01000141">
    <property type="protein sequence ID" value="RMX60586.1"/>
    <property type="molecule type" value="Genomic_DNA"/>
</dbReference>
<evidence type="ECO:0000256" key="1">
    <source>
        <dbReference type="ARBA" id="ARBA00004141"/>
    </source>
</evidence>
<feature type="transmembrane region" description="Helical" evidence="2">
    <location>
        <begin position="334"/>
        <end position="356"/>
    </location>
</feature>
<evidence type="ECO:0000313" key="4">
    <source>
        <dbReference type="EMBL" id="RMX60586.1"/>
    </source>
</evidence>
<dbReference type="SUPFAM" id="SSF103473">
    <property type="entry name" value="MFS general substrate transporter"/>
    <property type="match status" value="1"/>
</dbReference>
<keyword evidence="2" id="KW-0812">Transmembrane</keyword>
<protein>
    <recommendedName>
        <fullName evidence="3">Major facilitator superfamily (MFS) profile domain-containing protein</fullName>
    </recommendedName>
</protein>
<dbReference type="CDD" id="cd17352">
    <property type="entry name" value="MFS_MCT_SLC16"/>
    <property type="match status" value="1"/>
</dbReference>
<feature type="transmembrane region" description="Helical" evidence="2">
    <location>
        <begin position="118"/>
        <end position="137"/>
    </location>
</feature>
<dbReference type="GO" id="GO:0008028">
    <property type="term" value="F:monocarboxylic acid transmembrane transporter activity"/>
    <property type="evidence" value="ECO:0007669"/>
    <property type="project" value="TreeGrafter"/>
</dbReference>
<dbReference type="InterPro" id="IPR020846">
    <property type="entry name" value="MFS_dom"/>
</dbReference>
<dbReference type="Gene3D" id="1.20.1250.20">
    <property type="entry name" value="MFS general substrate transporter like domains"/>
    <property type="match status" value="2"/>
</dbReference>